<keyword evidence="3" id="KW-1185">Reference proteome</keyword>
<feature type="compositionally biased region" description="Basic and acidic residues" evidence="1">
    <location>
        <begin position="39"/>
        <end position="51"/>
    </location>
</feature>
<dbReference type="RefSeq" id="WP_157325378.1">
    <property type="nucleotide sequence ID" value="NZ_BMFX01000013.1"/>
</dbReference>
<dbReference type="EMBL" id="WRPM01000098">
    <property type="protein sequence ID" value="MVT27435.1"/>
    <property type="molecule type" value="Genomic_DNA"/>
</dbReference>
<evidence type="ECO:0000256" key="1">
    <source>
        <dbReference type="SAM" id="MobiDB-lite"/>
    </source>
</evidence>
<comment type="caution">
    <text evidence="2">The sequence shown here is derived from an EMBL/GenBank/DDBJ whole genome shotgun (WGS) entry which is preliminary data.</text>
</comment>
<dbReference type="AlphaFoldDB" id="A0A7K1ULS7"/>
<feature type="region of interest" description="Disordered" evidence="1">
    <location>
        <begin position="34"/>
        <end position="92"/>
    </location>
</feature>
<proteinExistence type="predicted"/>
<dbReference type="Proteomes" id="UP000460157">
    <property type="component" value="Unassembled WGS sequence"/>
</dbReference>
<accession>A0A7K1ULS7</accession>
<evidence type="ECO:0000313" key="3">
    <source>
        <dbReference type="Proteomes" id="UP000460157"/>
    </source>
</evidence>
<evidence type="ECO:0000313" key="2">
    <source>
        <dbReference type="EMBL" id="MVT27435.1"/>
    </source>
</evidence>
<organism evidence="2 3">
    <name type="scientific">Nesterenkonia alkaliphila</name>
    <dbReference type="NCBI Taxonomy" id="1463631"/>
    <lineage>
        <taxon>Bacteria</taxon>
        <taxon>Bacillati</taxon>
        <taxon>Actinomycetota</taxon>
        <taxon>Actinomycetes</taxon>
        <taxon>Micrococcales</taxon>
        <taxon>Micrococcaceae</taxon>
        <taxon>Nesterenkonia</taxon>
    </lineage>
</organism>
<protein>
    <submittedName>
        <fullName evidence="2">Uncharacterized protein</fullName>
    </submittedName>
</protein>
<sequence length="92" mass="9410">MAIATVNGQRLVAAPIRQDQVDDAISEIVETIGGPTDIEVSHPDGTLESHRLTAHTSPNTAAGGPPRAHLASSAGLPQKRGRLAAPGSTGDR</sequence>
<reference evidence="2 3" key="1">
    <citation type="submission" date="2019-12" db="EMBL/GenBank/DDBJ databases">
        <title>Nesterenkonia muleiensis sp. nov., a novel actinobacterium isolated from sap of Populus euphratica.</title>
        <authorList>
            <person name="Wang R."/>
        </authorList>
    </citation>
    <scope>NUCLEOTIDE SEQUENCE [LARGE SCALE GENOMIC DNA]</scope>
    <source>
        <strain evidence="2 3">F10</strain>
    </source>
</reference>
<gene>
    <name evidence="2" type="ORF">GNZ21_13930</name>
</gene>
<name>A0A7K1ULS7_9MICC</name>